<accession>A0A6G6IWZ6</accession>
<dbReference type="RefSeq" id="WP_038803428.1">
    <property type="nucleotide sequence ID" value="NZ_CP049140.1"/>
</dbReference>
<organism evidence="1 2">
    <name type="scientific">Pseudomonas nitroreducens</name>
    <dbReference type="NCBI Taxonomy" id="46680"/>
    <lineage>
        <taxon>Bacteria</taxon>
        <taxon>Pseudomonadati</taxon>
        <taxon>Pseudomonadota</taxon>
        <taxon>Gammaproteobacteria</taxon>
        <taxon>Pseudomonadales</taxon>
        <taxon>Pseudomonadaceae</taxon>
        <taxon>Pseudomonas</taxon>
    </lineage>
</organism>
<dbReference type="AlphaFoldDB" id="A0A6G6IWZ6"/>
<dbReference type="Proteomes" id="UP000501063">
    <property type="component" value="Chromosome"/>
</dbReference>
<sequence length="194" mass="21346">MTTVTVNAGSTSFTTDNPQFAAVVLQMISEEPQVAEPSKIDGVPAIGTEWPGQGGIYAGLMRGRDGRPDYHLIIAPAESDGELQWGGYGSKSTATSKWDGLANTKALLEEGDHPAAEFAASRNLGGHTDFYLPAQAELMLAWANVPEAFSEGYHWSSTQYSAYNAFFVDFNDGWTYGYYKDFDFRVRPVRRLLR</sequence>
<evidence type="ECO:0000313" key="2">
    <source>
        <dbReference type="Proteomes" id="UP000501063"/>
    </source>
</evidence>
<dbReference type="KEGG" id="pnt:G5B91_10890"/>
<name>A0A6G6IWZ6_PSENT</name>
<proteinExistence type="predicted"/>
<evidence type="ECO:0000313" key="1">
    <source>
        <dbReference type="EMBL" id="QIE86751.1"/>
    </source>
</evidence>
<gene>
    <name evidence="1" type="ORF">G5B91_10890</name>
</gene>
<dbReference type="EMBL" id="CP049140">
    <property type="protein sequence ID" value="QIE86751.1"/>
    <property type="molecule type" value="Genomic_DNA"/>
</dbReference>
<protein>
    <submittedName>
        <fullName evidence="1">DUF1566 domain-containing protein</fullName>
    </submittedName>
</protein>
<reference evidence="1 2" key="1">
    <citation type="submission" date="2020-02" db="EMBL/GenBank/DDBJ databases">
        <title>Integrative conjugative elements (ICEs) and plasmids drive adaptation of Pseudomonas nitroreducens strain HBP1 to wastewater environment.</title>
        <authorList>
            <person name="Sentchilo V."/>
            <person name="Carraro N."/>
            <person name="Bertelli C."/>
            <person name="van der Meer J.R."/>
        </authorList>
    </citation>
    <scope>NUCLEOTIDE SEQUENCE [LARGE SCALE GENOMIC DNA]</scope>
    <source>
        <strain evidence="1 2">HBP1</strain>
    </source>
</reference>